<evidence type="ECO:0000313" key="3">
    <source>
        <dbReference type="EMBL" id="QNM05603.1"/>
    </source>
</evidence>
<dbReference type="AlphaFoldDB" id="A0A7G9G471"/>
<dbReference type="Pfam" id="PF13786">
    <property type="entry name" value="DUF4179"/>
    <property type="match status" value="1"/>
</dbReference>
<feature type="transmembrane region" description="Helical" evidence="1">
    <location>
        <begin position="37"/>
        <end position="54"/>
    </location>
</feature>
<dbReference type="KEGG" id="qdo:H9Q78_00010"/>
<feature type="domain" description="DUF4179" evidence="2">
    <location>
        <begin position="34"/>
        <end position="155"/>
    </location>
</feature>
<evidence type="ECO:0000313" key="4">
    <source>
        <dbReference type="Proteomes" id="UP000515823"/>
    </source>
</evidence>
<keyword evidence="1" id="KW-0812">Transmembrane</keyword>
<accession>A0A7G9G471</accession>
<evidence type="ECO:0000259" key="2">
    <source>
        <dbReference type="Pfam" id="PF13786"/>
    </source>
</evidence>
<organism evidence="3 4">
    <name type="scientific">Qiania dongpingensis</name>
    <dbReference type="NCBI Taxonomy" id="2763669"/>
    <lineage>
        <taxon>Bacteria</taxon>
        <taxon>Bacillati</taxon>
        <taxon>Bacillota</taxon>
        <taxon>Clostridia</taxon>
        <taxon>Lachnospirales</taxon>
        <taxon>Lachnospiraceae</taxon>
        <taxon>Qiania</taxon>
    </lineage>
</organism>
<keyword evidence="4" id="KW-1185">Reference proteome</keyword>
<gene>
    <name evidence="3" type="ORF">H9Q78_00010</name>
</gene>
<sequence>MPLKLDKIPISPKLEATVKSSLDKLKNERRKKIRKRIWMGIGSTAAAFIIAILFCVSNPSLAAKLPFVGSLFSDLQDDFAYPGDYSDRAQVLTPTKSTTPAESEADTVTQTNTSAAIAESDASPSELYTVTDQGITLTASEVYCDGISVFLSLSFFSEEPMGFFYDETGSPIPAHVYLSGSALIDAEEAGGDGELGNTSFHIEQPDEHNFSGMLKINLPDSIIGSDGSHNLTIRLNTIGADFADINKNPVIVESNPIGASMWVKGSWEVSFSFNADVTELQIYDDLNPEQTVYGISTVYISPYQIKAIFLPDYEAFENEGACMSGLSLFDQDGNVIQCGDNSSSMNSACFPLEGKRPTQLRFYHLEDWIDACKTTNEEAAASQALTSLSLDISWP</sequence>
<dbReference type="RefSeq" id="WP_249302747.1">
    <property type="nucleotide sequence ID" value="NZ_CP060634.1"/>
</dbReference>
<proteinExistence type="predicted"/>
<protein>
    <submittedName>
        <fullName evidence="3">DUF4179 domain-containing protein</fullName>
    </submittedName>
</protein>
<dbReference type="Proteomes" id="UP000515823">
    <property type="component" value="Chromosome"/>
</dbReference>
<keyword evidence="1" id="KW-1133">Transmembrane helix</keyword>
<reference evidence="3 4" key="1">
    <citation type="submission" date="2020-08" db="EMBL/GenBank/DDBJ databases">
        <authorList>
            <person name="Liu C."/>
            <person name="Sun Q."/>
        </authorList>
    </citation>
    <scope>NUCLEOTIDE SEQUENCE [LARGE SCALE GENOMIC DNA]</scope>
    <source>
        <strain evidence="3 4">NSJ-38</strain>
    </source>
</reference>
<dbReference type="Gene3D" id="2.60.40.1630">
    <property type="entry name" value="bacillus anthracis domain"/>
    <property type="match status" value="1"/>
</dbReference>
<name>A0A7G9G471_9FIRM</name>
<dbReference type="EMBL" id="CP060634">
    <property type="protein sequence ID" value="QNM05603.1"/>
    <property type="molecule type" value="Genomic_DNA"/>
</dbReference>
<keyword evidence="1" id="KW-0472">Membrane</keyword>
<evidence type="ECO:0000256" key="1">
    <source>
        <dbReference type="SAM" id="Phobius"/>
    </source>
</evidence>
<dbReference type="InterPro" id="IPR025436">
    <property type="entry name" value="DUF4179"/>
</dbReference>